<feature type="compositionally biased region" description="Low complexity" evidence="2">
    <location>
        <begin position="27"/>
        <end position="41"/>
    </location>
</feature>
<comment type="caution">
    <text evidence="3">The sequence shown here is derived from an EMBL/GenBank/DDBJ whole genome shotgun (WGS) entry which is preliminary data.</text>
</comment>
<dbReference type="EMBL" id="LGRB01000010">
    <property type="protein sequence ID" value="OCT50308.1"/>
    <property type="molecule type" value="Genomic_DNA"/>
</dbReference>
<feature type="region of interest" description="Disordered" evidence="2">
    <location>
        <begin position="314"/>
        <end position="338"/>
    </location>
</feature>
<dbReference type="eggNOG" id="ENOG502S1ZY">
    <property type="taxonomic scope" value="Eukaryota"/>
</dbReference>
<dbReference type="VEuPathDB" id="FungiDB:CLCR_06735"/>
<name>A0A1C1CP90_9EURO</name>
<evidence type="ECO:0000256" key="1">
    <source>
        <dbReference type="SAM" id="Coils"/>
    </source>
</evidence>
<dbReference type="VEuPathDB" id="FungiDB:G647_05684"/>
<evidence type="ECO:0000313" key="4">
    <source>
        <dbReference type="Proteomes" id="UP000094526"/>
    </source>
</evidence>
<feature type="region of interest" description="Disordered" evidence="2">
    <location>
        <begin position="1"/>
        <end position="42"/>
    </location>
</feature>
<evidence type="ECO:0000313" key="3">
    <source>
        <dbReference type="EMBL" id="OCT50308.1"/>
    </source>
</evidence>
<dbReference type="OrthoDB" id="3068835at2759"/>
<accession>A0A1C1CP90</accession>
<keyword evidence="1" id="KW-0175">Coiled coil</keyword>
<sequence>MSFEKSEPGFRSPHYNASPGREQAHMQPQTQQQQSYTSCYPRSYQSEIRSLEHASQPPAYEEATYTQTDVAREDQSFQAPHDHGHVRPSRQTQRPSPPLLWPNPQSSRLDKPIAIPATVAQYGSPFLRAYPLCLASFGISAETFLSFLDTLNRVAVKSPPLQVLGLAGNIVGFVPSAAAQIAGGVINLTAGVAAGVIQHGRTEIELRRANADLFAPRGLQVEIAKTEALVKLLGVPGVVGPDGKLDMNAKLLTRLELGGLGHDSALDISAQQRRLDALKPWIAELDVAPLPGIEAPNNALSRLSVKVSERDRAKGEKKLLEKRGKARQEYHKQARKAEQEFEREVGKIDKERGKELREIDAKLENAGRKQKTRDVDKLEREKDKVLAEYERDRTRVEKRYRKEMNEIADERLSNDGEEKSLRKLYWLVIREKDAPGGRRVNPDLPGSQVGRPLSKPNCSQCPIHGVILGLPQPTFPRLARTNVRGLGITKETSFSYLPDDAVATSPVVRDFISMSWPCIFISSLRHFGDARRGHLRHSAADEQHQAGLALHQERQKQTRKVRGEANVDVDPAVALLRREVHKHGHFDLCLPIPRDIVDDDCQIETLDGREDRLVEFRRGRRGSIQDKQFEAGLVLRLQLREHPLELGLTAAVQDDVEATLGQFVHECQADAVTGAGYQSPGFGAMVITL</sequence>
<dbReference type="STRING" id="86049.A0A1C1CP90"/>
<proteinExistence type="predicted"/>
<feature type="region of interest" description="Disordered" evidence="2">
    <location>
        <begin position="78"/>
        <end position="107"/>
    </location>
</feature>
<dbReference type="PANTHER" id="PTHR38887">
    <property type="entry name" value="CHROMOSOME 21, WHOLE GENOME SHOTGUN SEQUENCE"/>
    <property type="match status" value="1"/>
</dbReference>
<feature type="coiled-coil region" evidence="1">
    <location>
        <begin position="368"/>
        <end position="406"/>
    </location>
</feature>
<dbReference type="AlphaFoldDB" id="A0A1C1CP90"/>
<dbReference type="InterPro" id="IPR053221">
    <property type="entry name" value="Burnettramic_acid_biosynth"/>
</dbReference>
<organism evidence="3 4">
    <name type="scientific">Cladophialophora carrionii</name>
    <dbReference type="NCBI Taxonomy" id="86049"/>
    <lineage>
        <taxon>Eukaryota</taxon>
        <taxon>Fungi</taxon>
        <taxon>Dikarya</taxon>
        <taxon>Ascomycota</taxon>
        <taxon>Pezizomycotina</taxon>
        <taxon>Eurotiomycetes</taxon>
        <taxon>Chaetothyriomycetidae</taxon>
        <taxon>Chaetothyriales</taxon>
        <taxon>Herpotrichiellaceae</taxon>
        <taxon>Cladophialophora</taxon>
    </lineage>
</organism>
<dbReference type="PANTHER" id="PTHR38887:SF1">
    <property type="entry name" value="RAS MODIFICATION PROTEIN ERF4"/>
    <property type="match status" value="1"/>
</dbReference>
<keyword evidence="4" id="KW-1185">Reference proteome</keyword>
<protein>
    <submittedName>
        <fullName evidence="3">Uncharacterized protein</fullName>
    </submittedName>
</protein>
<reference evidence="4" key="1">
    <citation type="submission" date="2015-07" db="EMBL/GenBank/DDBJ databases">
        <authorList>
            <person name="Teixeira M.M."/>
            <person name="Souza R.C."/>
            <person name="Almeida L.G."/>
            <person name="Vicente V.A."/>
            <person name="de Hoog S."/>
            <person name="Bocca A.L."/>
            <person name="de Almeida S.R."/>
            <person name="Vasconcelos A.T."/>
            <person name="Felipe M.S."/>
        </authorList>
    </citation>
    <scope>NUCLEOTIDE SEQUENCE [LARGE SCALE GENOMIC DNA]</scope>
    <source>
        <strain evidence="4">KSF</strain>
    </source>
</reference>
<dbReference type="Proteomes" id="UP000094526">
    <property type="component" value="Unassembled WGS sequence"/>
</dbReference>
<evidence type="ECO:0000256" key="2">
    <source>
        <dbReference type="SAM" id="MobiDB-lite"/>
    </source>
</evidence>
<gene>
    <name evidence="3" type="ORF">CLCR_06735</name>
</gene>